<protein>
    <recommendedName>
        <fullName evidence="2">C-type lectin domain-containing protein</fullName>
    </recommendedName>
</protein>
<keyword evidence="4" id="KW-1185">Reference proteome</keyword>
<proteinExistence type="predicted"/>
<dbReference type="InterPro" id="IPR016186">
    <property type="entry name" value="C-type_lectin-like/link_sf"/>
</dbReference>
<dbReference type="PROSITE" id="PS50041">
    <property type="entry name" value="C_TYPE_LECTIN_2"/>
    <property type="match status" value="1"/>
</dbReference>
<sequence length="163" mass="18501">MLIRALLVIFCCVSVIKSEKCYGKEEKLIVAGIRSALNALEGKLLVNVRKPQGCPAGWKEYNNHCYYFSTNKTTWFEAEKSLHKNYWMGAEDQLKEGEWRWVSDQSKVQYSGWSNGEPNNYGGNEDCVLFYLPCGFNWNDGLCHFLSGDPSALLSPKCTAHSQ</sequence>
<evidence type="ECO:0000259" key="2">
    <source>
        <dbReference type="PROSITE" id="PS50041"/>
    </source>
</evidence>
<evidence type="ECO:0000256" key="1">
    <source>
        <dbReference type="SAM" id="SignalP"/>
    </source>
</evidence>
<reference evidence="3" key="1">
    <citation type="submission" date="2021-03" db="EMBL/GenBank/DDBJ databases">
        <authorList>
            <person name="Bekaert M."/>
        </authorList>
    </citation>
    <scope>NUCLEOTIDE SEQUENCE</scope>
</reference>
<dbReference type="Pfam" id="PF00059">
    <property type="entry name" value="Lectin_C"/>
    <property type="match status" value="1"/>
</dbReference>
<dbReference type="AlphaFoldDB" id="A0A8S3UPH0"/>
<feature type="signal peptide" evidence="1">
    <location>
        <begin position="1"/>
        <end position="18"/>
    </location>
</feature>
<name>A0A8S3UPH0_MYTED</name>
<organism evidence="3 4">
    <name type="scientific">Mytilus edulis</name>
    <name type="common">Blue mussel</name>
    <dbReference type="NCBI Taxonomy" id="6550"/>
    <lineage>
        <taxon>Eukaryota</taxon>
        <taxon>Metazoa</taxon>
        <taxon>Spiralia</taxon>
        <taxon>Lophotrochozoa</taxon>
        <taxon>Mollusca</taxon>
        <taxon>Bivalvia</taxon>
        <taxon>Autobranchia</taxon>
        <taxon>Pteriomorphia</taxon>
        <taxon>Mytilida</taxon>
        <taxon>Mytiloidea</taxon>
        <taxon>Mytilidae</taxon>
        <taxon>Mytilinae</taxon>
        <taxon>Mytilus</taxon>
    </lineage>
</organism>
<dbReference type="EMBL" id="CAJPWZ010002780">
    <property type="protein sequence ID" value="CAG2245579.1"/>
    <property type="molecule type" value="Genomic_DNA"/>
</dbReference>
<dbReference type="SMART" id="SM00034">
    <property type="entry name" value="CLECT"/>
    <property type="match status" value="1"/>
</dbReference>
<dbReference type="Proteomes" id="UP000683360">
    <property type="component" value="Unassembled WGS sequence"/>
</dbReference>
<evidence type="ECO:0000313" key="4">
    <source>
        <dbReference type="Proteomes" id="UP000683360"/>
    </source>
</evidence>
<dbReference type="InterPro" id="IPR001304">
    <property type="entry name" value="C-type_lectin-like"/>
</dbReference>
<dbReference type="Gene3D" id="3.10.100.10">
    <property type="entry name" value="Mannose-Binding Protein A, subunit A"/>
    <property type="match status" value="2"/>
</dbReference>
<keyword evidence="1" id="KW-0732">Signal</keyword>
<dbReference type="SUPFAM" id="SSF56436">
    <property type="entry name" value="C-type lectin-like"/>
    <property type="match status" value="1"/>
</dbReference>
<dbReference type="PANTHER" id="PTHR22803">
    <property type="entry name" value="MANNOSE, PHOSPHOLIPASE, LECTIN RECEPTOR RELATED"/>
    <property type="match status" value="1"/>
</dbReference>
<dbReference type="OrthoDB" id="6157090at2759"/>
<evidence type="ECO:0000313" key="3">
    <source>
        <dbReference type="EMBL" id="CAG2245579.1"/>
    </source>
</evidence>
<comment type="caution">
    <text evidence="3">The sequence shown here is derived from an EMBL/GenBank/DDBJ whole genome shotgun (WGS) entry which is preliminary data.</text>
</comment>
<dbReference type="InterPro" id="IPR016187">
    <property type="entry name" value="CTDL_fold"/>
</dbReference>
<feature type="chain" id="PRO_5035779123" description="C-type lectin domain-containing protein" evidence="1">
    <location>
        <begin position="19"/>
        <end position="163"/>
    </location>
</feature>
<feature type="domain" description="C-type lectin" evidence="2">
    <location>
        <begin position="61"/>
        <end position="143"/>
    </location>
</feature>
<dbReference type="InterPro" id="IPR050111">
    <property type="entry name" value="C-type_lectin/snaclec_domain"/>
</dbReference>
<accession>A0A8S3UPH0</accession>
<gene>
    <name evidence="3" type="ORF">MEDL_57616</name>
</gene>